<dbReference type="Pfam" id="PF02485">
    <property type="entry name" value="Branch"/>
    <property type="match status" value="1"/>
</dbReference>
<protein>
    <submittedName>
        <fullName evidence="7">Uncharacterized protein</fullName>
    </submittedName>
</protein>
<evidence type="ECO:0000256" key="5">
    <source>
        <dbReference type="ARBA" id="ARBA00023180"/>
    </source>
</evidence>
<name>A0AAD8P7N1_TARER</name>
<evidence type="ECO:0000313" key="8">
    <source>
        <dbReference type="Proteomes" id="UP001229421"/>
    </source>
</evidence>
<sequence length="426" mass="47611">MQNPSQSSSSSTTLYTILTITTLLFLLLFFFSSFPSSPPPPSFSNPYLFPHRPSTAQYHNHQLLFTNNNKTTNQSPPPSPTIAYFISGSSNDSTRIIRLLLSIYHPRNQYLIHLDRSAPQKERDFLALTLQSFAVIWAAQNVNVVGKSDLVSPKGGSSISSTLHGAAILLKLSSDWDWFVNLSADDYPLVTQDDLLHILSYLPKDLNFVNHTSYIGWKESRILKPVVVDPGLYLAEQSEIFYGTQKRPLPDAYRLFIGSPTSILSRKFVEFCILGTENLPRTLLMYLSNSLSSQSIYFPTVLCNSPHLNKTVVNHNLQYSAYNTKHEPRALDSHDLDDLIDSGSAFGSLFVRDDPVLDHIDQKLLKRVEGQPVPGGWCLGGSSDEACSIWGDADVLKPGPGAKRLERLMVELLSNETFVSHQCIFE</sequence>
<keyword evidence="8" id="KW-1185">Reference proteome</keyword>
<gene>
    <name evidence="7" type="ORF">QVD17_01140</name>
</gene>
<organism evidence="7 8">
    <name type="scientific">Tagetes erecta</name>
    <name type="common">African marigold</name>
    <dbReference type="NCBI Taxonomy" id="13708"/>
    <lineage>
        <taxon>Eukaryota</taxon>
        <taxon>Viridiplantae</taxon>
        <taxon>Streptophyta</taxon>
        <taxon>Embryophyta</taxon>
        <taxon>Tracheophyta</taxon>
        <taxon>Spermatophyta</taxon>
        <taxon>Magnoliopsida</taxon>
        <taxon>eudicotyledons</taxon>
        <taxon>Gunneridae</taxon>
        <taxon>Pentapetalae</taxon>
        <taxon>asterids</taxon>
        <taxon>campanulids</taxon>
        <taxon>Asterales</taxon>
        <taxon>Asteraceae</taxon>
        <taxon>Asteroideae</taxon>
        <taxon>Heliantheae alliance</taxon>
        <taxon>Tageteae</taxon>
        <taxon>Tagetes</taxon>
    </lineage>
</organism>
<keyword evidence="5" id="KW-0325">Glycoprotein</keyword>
<accession>A0AAD8P7N1</accession>
<dbReference type="InterPro" id="IPR044610">
    <property type="entry name" value="GLCAT14A/B/C"/>
</dbReference>
<evidence type="ECO:0000256" key="6">
    <source>
        <dbReference type="SAM" id="Phobius"/>
    </source>
</evidence>
<evidence type="ECO:0000256" key="2">
    <source>
        <dbReference type="ARBA" id="ARBA00022676"/>
    </source>
</evidence>
<evidence type="ECO:0000256" key="4">
    <source>
        <dbReference type="ARBA" id="ARBA00023136"/>
    </source>
</evidence>
<dbReference type="PANTHER" id="PTHR45719">
    <property type="entry name" value="GLYCOSYLTRANSFERASE"/>
    <property type="match status" value="1"/>
</dbReference>
<comment type="subcellular location">
    <subcellularLocation>
        <location evidence="1">Membrane</location>
        <topology evidence="1">Single-pass type II membrane protein</topology>
    </subcellularLocation>
</comment>
<evidence type="ECO:0000256" key="1">
    <source>
        <dbReference type="ARBA" id="ARBA00004606"/>
    </source>
</evidence>
<dbReference type="PANTHER" id="PTHR45719:SF10">
    <property type="entry name" value="CORE-2_I-BRANCHING BETA-1,6-N-ACETYLGLUCOSAMINYLTRANSFERASE FAMILY PROTEIN"/>
    <property type="match status" value="1"/>
</dbReference>
<proteinExistence type="predicted"/>
<evidence type="ECO:0000256" key="3">
    <source>
        <dbReference type="ARBA" id="ARBA00022679"/>
    </source>
</evidence>
<reference evidence="7" key="1">
    <citation type="journal article" date="2023" name="bioRxiv">
        <title>Improved chromosome-level genome assembly for marigold (Tagetes erecta).</title>
        <authorList>
            <person name="Jiang F."/>
            <person name="Yuan L."/>
            <person name="Wang S."/>
            <person name="Wang H."/>
            <person name="Xu D."/>
            <person name="Wang A."/>
            <person name="Fan W."/>
        </authorList>
    </citation>
    <scope>NUCLEOTIDE SEQUENCE</scope>
    <source>
        <strain evidence="7">WSJ</strain>
        <tissue evidence="7">Leaf</tissue>
    </source>
</reference>
<keyword evidence="6" id="KW-0812">Transmembrane</keyword>
<feature type="transmembrane region" description="Helical" evidence="6">
    <location>
        <begin position="12"/>
        <end position="34"/>
    </location>
</feature>
<keyword evidence="2" id="KW-0328">Glycosyltransferase</keyword>
<evidence type="ECO:0000313" key="7">
    <source>
        <dbReference type="EMBL" id="KAK1435379.1"/>
    </source>
</evidence>
<dbReference type="EMBL" id="JAUHHV010000001">
    <property type="protein sequence ID" value="KAK1435379.1"/>
    <property type="molecule type" value="Genomic_DNA"/>
</dbReference>
<dbReference type="GO" id="GO:0015020">
    <property type="term" value="F:glucuronosyltransferase activity"/>
    <property type="evidence" value="ECO:0007669"/>
    <property type="project" value="InterPro"/>
</dbReference>
<keyword evidence="6" id="KW-1133">Transmembrane helix</keyword>
<keyword evidence="4 6" id="KW-0472">Membrane</keyword>
<dbReference type="GO" id="GO:0016020">
    <property type="term" value="C:membrane"/>
    <property type="evidence" value="ECO:0007669"/>
    <property type="project" value="UniProtKB-SubCell"/>
</dbReference>
<dbReference type="InterPro" id="IPR003406">
    <property type="entry name" value="Glyco_trans_14"/>
</dbReference>
<comment type="caution">
    <text evidence="7">The sequence shown here is derived from an EMBL/GenBank/DDBJ whole genome shotgun (WGS) entry which is preliminary data.</text>
</comment>
<keyword evidence="3" id="KW-0808">Transferase</keyword>
<dbReference type="AlphaFoldDB" id="A0AAD8P7N1"/>
<dbReference type="Proteomes" id="UP001229421">
    <property type="component" value="Unassembled WGS sequence"/>
</dbReference>